<feature type="non-terminal residue" evidence="1">
    <location>
        <position position="1"/>
    </location>
</feature>
<keyword evidence="2" id="KW-1185">Reference proteome</keyword>
<organism evidence="1 2">
    <name type="scientific">Scutellospora calospora</name>
    <dbReference type="NCBI Taxonomy" id="85575"/>
    <lineage>
        <taxon>Eukaryota</taxon>
        <taxon>Fungi</taxon>
        <taxon>Fungi incertae sedis</taxon>
        <taxon>Mucoromycota</taxon>
        <taxon>Glomeromycotina</taxon>
        <taxon>Glomeromycetes</taxon>
        <taxon>Diversisporales</taxon>
        <taxon>Gigasporaceae</taxon>
        <taxon>Scutellospora</taxon>
    </lineage>
</organism>
<dbReference type="EMBL" id="CAJVPM010013974">
    <property type="protein sequence ID" value="CAG8598277.1"/>
    <property type="molecule type" value="Genomic_DNA"/>
</dbReference>
<gene>
    <name evidence="1" type="ORF">SCALOS_LOCUS6832</name>
</gene>
<evidence type="ECO:0000313" key="1">
    <source>
        <dbReference type="EMBL" id="CAG8598277.1"/>
    </source>
</evidence>
<evidence type="ECO:0000313" key="2">
    <source>
        <dbReference type="Proteomes" id="UP000789860"/>
    </source>
</evidence>
<name>A0ACA9MTV7_9GLOM</name>
<proteinExistence type="predicted"/>
<protein>
    <submittedName>
        <fullName evidence="1">5776_t:CDS:1</fullName>
    </submittedName>
</protein>
<accession>A0ACA9MTV7</accession>
<dbReference type="Proteomes" id="UP000789860">
    <property type="component" value="Unassembled WGS sequence"/>
</dbReference>
<sequence>NIYRKVQAAHLTTRYGTDEDFSIKICQIPALAFLPPGEIPNTFDELKGHIPEEVNPIIRWFEETYIHRQFMKIMNMIFLEQIILLRPSTEVQLDIAAISQEAPRPSQKRQNDRYELQIKTVLDNRENRLLMDFLEGITHNLSL</sequence>
<reference evidence="1" key="1">
    <citation type="submission" date="2021-06" db="EMBL/GenBank/DDBJ databases">
        <authorList>
            <person name="Kallberg Y."/>
            <person name="Tangrot J."/>
            <person name="Rosling A."/>
        </authorList>
    </citation>
    <scope>NUCLEOTIDE SEQUENCE</scope>
    <source>
        <strain evidence="1">AU212A</strain>
    </source>
</reference>
<comment type="caution">
    <text evidence="1">The sequence shown here is derived from an EMBL/GenBank/DDBJ whole genome shotgun (WGS) entry which is preliminary data.</text>
</comment>